<dbReference type="PROSITE" id="PS50994">
    <property type="entry name" value="INTEGRASE"/>
    <property type="match status" value="1"/>
</dbReference>
<dbReference type="PANTHER" id="PTHR45835:SF99">
    <property type="entry name" value="CHROMO DOMAIN-CONTAINING PROTEIN-RELATED"/>
    <property type="match status" value="1"/>
</dbReference>
<name>A0ABR2R2Q4_9ROSI</name>
<comment type="caution">
    <text evidence="2">The sequence shown here is derived from an EMBL/GenBank/DDBJ whole genome shotgun (WGS) entry which is preliminary data.</text>
</comment>
<feature type="domain" description="Integrase catalytic" evidence="1">
    <location>
        <begin position="40"/>
        <end position="207"/>
    </location>
</feature>
<dbReference type="PANTHER" id="PTHR45835">
    <property type="entry name" value="YALI0A06105P"/>
    <property type="match status" value="1"/>
</dbReference>
<dbReference type="Pfam" id="PF17921">
    <property type="entry name" value="Integrase_H2C2"/>
    <property type="match status" value="1"/>
</dbReference>
<accession>A0ABR2R2Q4</accession>
<evidence type="ECO:0000313" key="3">
    <source>
        <dbReference type="Proteomes" id="UP001396334"/>
    </source>
</evidence>
<dbReference type="SUPFAM" id="SSF53098">
    <property type="entry name" value="Ribonuclease H-like"/>
    <property type="match status" value="1"/>
</dbReference>
<evidence type="ECO:0000313" key="2">
    <source>
        <dbReference type="EMBL" id="KAK9007226.1"/>
    </source>
</evidence>
<dbReference type="InterPro" id="IPR012337">
    <property type="entry name" value="RNaseH-like_sf"/>
</dbReference>
<dbReference type="InterPro" id="IPR056924">
    <property type="entry name" value="SH3_Tf2-1"/>
</dbReference>
<sequence>MYRDLREKYWWKGLKRDVVDFVSKCLTCQQVKVERQFPSGLLQPIQIAQWKWQSTTIDFICGLPLTPSRKDSIWVIVDRLTKVAHFILVRIDYLVSKLAQLYISEIVRLHGVPLSIISDRDPKFTSRLWKALQEALSTSLNFSTAFHPQSDGQSQRVNQVLEDMLRACVLEFQGSWENFLPLAKFAYNNSYHSSIQMAPYEALYGRKCRTPISWTELKEKRLLGPELAQETEEMVRIIRGRLKASFDRQKLYADLKRRDIKYNVGDQVFLKVSPWKKVLRFRQKGKLSPRFIGPYCILKRIGFVAYQLELSPKLQRIHNVFHASMLRCYRSDPSHVLPVEEVEVIPDLTFEEPIRILAKDKGVLRNKTIPIVKVLWRNHGVEEATWET</sequence>
<evidence type="ECO:0000259" key="1">
    <source>
        <dbReference type="PROSITE" id="PS50994"/>
    </source>
</evidence>
<dbReference type="InterPro" id="IPR001584">
    <property type="entry name" value="Integrase_cat-core"/>
</dbReference>
<dbReference type="Gene3D" id="3.30.420.10">
    <property type="entry name" value="Ribonuclease H-like superfamily/Ribonuclease H"/>
    <property type="match status" value="1"/>
</dbReference>
<organism evidence="2 3">
    <name type="scientific">Hibiscus sabdariffa</name>
    <name type="common">roselle</name>
    <dbReference type="NCBI Taxonomy" id="183260"/>
    <lineage>
        <taxon>Eukaryota</taxon>
        <taxon>Viridiplantae</taxon>
        <taxon>Streptophyta</taxon>
        <taxon>Embryophyta</taxon>
        <taxon>Tracheophyta</taxon>
        <taxon>Spermatophyta</taxon>
        <taxon>Magnoliopsida</taxon>
        <taxon>eudicotyledons</taxon>
        <taxon>Gunneridae</taxon>
        <taxon>Pentapetalae</taxon>
        <taxon>rosids</taxon>
        <taxon>malvids</taxon>
        <taxon>Malvales</taxon>
        <taxon>Malvaceae</taxon>
        <taxon>Malvoideae</taxon>
        <taxon>Hibiscus</taxon>
    </lineage>
</organism>
<protein>
    <recommendedName>
        <fullName evidence="1">Integrase catalytic domain-containing protein</fullName>
    </recommendedName>
</protein>
<dbReference type="Pfam" id="PF24626">
    <property type="entry name" value="SH3_Tf2-1"/>
    <property type="match status" value="1"/>
</dbReference>
<keyword evidence="3" id="KW-1185">Reference proteome</keyword>
<reference evidence="2 3" key="1">
    <citation type="journal article" date="2024" name="G3 (Bethesda)">
        <title>Genome assembly of Hibiscus sabdariffa L. provides insights into metabolisms of medicinal natural products.</title>
        <authorList>
            <person name="Kim T."/>
        </authorList>
    </citation>
    <scope>NUCLEOTIDE SEQUENCE [LARGE SCALE GENOMIC DNA]</scope>
    <source>
        <strain evidence="2">TK-2024</strain>
        <tissue evidence="2">Old leaves</tissue>
    </source>
</reference>
<dbReference type="Gene3D" id="1.10.340.70">
    <property type="match status" value="1"/>
</dbReference>
<dbReference type="EMBL" id="JBBPBN010000027">
    <property type="protein sequence ID" value="KAK9007226.1"/>
    <property type="molecule type" value="Genomic_DNA"/>
</dbReference>
<gene>
    <name evidence="2" type="ORF">V6N11_051055</name>
</gene>
<dbReference type="InterPro" id="IPR036397">
    <property type="entry name" value="RNaseH_sf"/>
</dbReference>
<dbReference type="InterPro" id="IPR041588">
    <property type="entry name" value="Integrase_H2C2"/>
</dbReference>
<proteinExistence type="predicted"/>
<dbReference type="Proteomes" id="UP001396334">
    <property type="component" value="Unassembled WGS sequence"/>
</dbReference>